<evidence type="ECO:0000256" key="4">
    <source>
        <dbReference type="ARBA" id="ARBA00022755"/>
    </source>
</evidence>
<accession>A0A6J5M758</accession>
<dbReference type="InterPro" id="IPR005990">
    <property type="entry name" value="IMP_DH"/>
</dbReference>
<dbReference type="Pfam" id="PF00478">
    <property type="entry name" value="IMPDH"/>
    <property type="match status" value="1"/>
</dbReference>
<evidence type="ECO:0000256" key="7">
    <source>
        <dbReference type="ARBA" id="ARBA00023027"/>
    </source>
</evidence>
<dbReference type="PANTHER" id="PTHR11911:SF111">
    <property type="entry name" value="INOSINE-5'-MONOPHOSPHATE DEHYDROGENASE"/>
    <property type="match status" value="1"/>
</dbReference>
<keyword evidence="7" id="KW-0520">NAD</keyword>
<evidence type="ECO:0000313" key="10">
    <source>
        <dbReference type="EMBL" id="CAB4142514.1"/>
    </source>
</evidence>
<dbReference type="PANTHER" id="PTHR11911">
    <property type="entry name" value="INOSINE-5-MONOPHOSPHATE DEHYDROGENASE RELATED"/>
    <property type="match status" value="1"/>
</dbReference>
<protein>
    <submittedName>
        <fullName evidence="10">GuaB IMP dehydrogenase/GMP reductase</fullName>
    </submittedName>
</protein>
<comment type="cofactor">
    <cofactor evidence="1">
        <name>K(+)</name>
        <dbReference type="ChEBI" id="CHEBI:29103"/>
    </cofactor>
</comment>
<keyword evidence="4" id="KW-0658">Purine biosynthesis</keyword>
<evidence type="ECO:0000256" key="6">
    <source>
        <dbReference type="ARBA" id="ARBA00023002"/>
    </source>
</evidence>
<keyword evidence="5" id="KW-0630">Potassium</keyword>
<sequence length="351" mass="37399">MKVALTYDDIQLVPAYSEIGSRRDIRLCTHVTRHYGIVQPLVASPMDTVCDSEMAIAMMELGGLGIIHRFMTIEQQRNEVARVLSARTIELYKKLGVTNTNWHGNLLQIPIAAAVGANGDFYERAKALVEAGADIILIDVAHGHHKNVRDAIKRIKSIDPYIDVIAGNIATAKAAEDLIAWGADGLRVGVGGGSLCTTRVKTGFGVPNVSCLEAVCEIAEVPVMADGGIRSSGDIAKALAIGASTVMIGSLIAGTEEAPGSIIEKPNGLYKRYRGAASLETKMVHGQEARNIEGESTVIPYKGGVKYIVEGLLDGVRSALSYAGASSLDYYAPNYVQVTNAGQNEARPHLL</sequence>
<evidence type="ECO:0000259" key="9">
    <source>
        <dbReference type="Pfam" id="PF00478"/>
    </source>
</evidence>
<dbReference type="PROSITE" id="PS00487">
    <property type="entry name" value="IMP_DH_GMP_RED"/>
    <property type="match status" value="1"/>
</dbReference>
<dbReference type="FunFam" id="3.20.20.70:FF:000424">
    <property type="entry name" value="Inosine-5'-monophosphate dehydrogenase 2"/>
    <property type="match status" value="1"/>
</dbReference>
<dbReference type="EMBL" id="LR796420">
    <property type="protein sequence ID" value="CAB4142514.1"/>
    <property type="molecule type" value="Genomic_DNA"/>
</dbReference>
<dbReference type="SUPFAM" id="SSF51412">
    <property type="entry name" value="Inosine monophosphate dehydrogenase (IMPDH)"/>
    <property type="match status" value="1"/>
</dbReference>
<evidence type="ECO:0000256" key="8">
    <source>
        <dbReference type="ARBA" id="ARBA00048028"/>
    </source>
</evidence>
<dbReference type="InterPro" id="IPR015875">
    <property type="entry name" value="IMP_DH/GMP_Rdtase_CS"/>
</dbReference>
<reference evidence="10" key="1">
    <citation type="submission" date="2020-04" db="EMBL/GenBank/DDBJ databases">
        <authorList>
            <person name="Chiriac C."/>
            <person name="Salcher M."/>
            <person name="Ghai R."/>
            <person name="Kavagutti S V."/>
        </authorList>
    </citation>
    <scope>NUCLEOTIDE SEQUENCE</scope>
</reference>
<evidence type="ECO:0000256" key="1">
    <source>
        <dbReference type="ARBA" id="ARBA00001958"/>
    </source>
</evidence>
<evidence type="ECO:0000256" key="2">
    <source>
        <dbReference type="ARBA" id="ARBA00005502"/>
    </source>
</evidence>
<dbReference type="Gene3D" id="3.20.20.70">
    <property type="entry name" value="Aldolase class I"/>
    <property type="match status" value="1"/>
</dbReference>
<dbReference type="SMART" id="SM01240">
    <property type="entry name" value="IMPDH"/>
    <property type="match status" value="1"/>
</dbReference>
<dbReference type="InterPro" id="IPR001093">
    <property type="entry name" value="IMP_DH_GMPRt"/>
</dbReference>
<proteinExistence type="inferred from homology"/>
<dbReference type="GO" id="GO:0003938">
    <property type="term" value="F:IMP dehydrogenase activity"/>
    <property type="evidence" value="ECO:0007669"/>
    <property type="project" value="UniProtKB-EC"/>
</dbReference>
<evidence type="ECO:0000256" key="5">
    <source>
        <dbReference type="ARBA" id="ARBA00022958"/>
    </source>
</evidence>
<keyword evidence="6" id="KW-0560">Oxidoreductase</keyword>
<gene>
    <name evidence="10" type="ORF">UFOVP449_54</name>
</gene>
<organism evidence="10">
    <name type="scientific">uncultured Caudovirales phage</name>
    <dbReference type="NCBI Taxonomy" id="2100421"/>
    <lineage>
        <taxon>Viruses</taxon>
        <taxon>Duplodnaviria</taxon>
        <taxon>Heunggongvirae</taxon>
        <taxon>Uroviricota</taxon>
        <taxon>Caudoviricetes</taxon>
        <taxon>Peduoviridae</taxon>
        <taxon>Maltschvirus</taxon>
        <taxon>Maltschvirus maltsch</taxon>
    </lineage>
</organism>
<comment type="catalytic activity">
    <reaction evidence="8">
        <text>IMP + NAD(+) + H2O = XMP + NADH + H(+)</text>
        <dbReference type="Rhea" id="RHEA:11708"/>
        <dbReference type="ChEBI" id="CHEBI:15377"/>
        <dbReference type="ChEBI" id="CHEBI:15378"/>
        <dbReference type="ChEBI" id="CHEBI:57464"/>
        <dbReference type="ChEBI" id="CHEBI:57540"/>
        <dbReference type="ChEBI" id="CHEBI:57945"/>
        <dbReference type="ChEBI" id="CHEBI:58053"/>
        <dbReference type="EC" id="1.1.1.205"/>
    </reaction>
</comment>
<name>A0A6J5M758_9CAUD</name>
<keyword evidence="3" id="KW-0332">GMP biosynthesis</keyword>
<dbReference type="GO" id="GO:0006177">
    <property type="term" value="P:GMP biosynthetic process"/>
    <property type="evidence" value="ECO:0007669"/>
    <property type="project" value="UniProtKB-KW"/>
</dbReference>
<evidence type="ECO:0000256" key="3">
    <source>
        <dbReference type="ARBA" id="ARBA00022749"/>
    </source>
</evidence>
<dbReference type="GO" id="GO:0006183">
    <property type="term" value="P:GTP biosynthetic process"/>
    <property type="evidence" value="ECO:0007669"/>
    <property type="project" value="TreeGrafter"/>
</dbReference>
<comment type="similarity">
    <text evidence="2">Belongs to the IMPDH/GMPR family.</text>
</comment>
<dbReference type="InterPro" id="IPR013785">
    <property type="entry name" value="Aldolase_TIM"/>
</dbReference>
<feature type="domain" description="IMP dehydrogenase/GMP reductase" evidence="9">
    <location>
        <begin position="4"/>
        <end position="349"/>
    </location>
</feature>
<dbReference type="CDD" id="cd00381">
    <property type="entry name" value="IMPDH"/>
    <property type="match status" value="1"/>
</dbReference>